<sequence>MARVWLAAVFVVLLTLASACSPTGDYQILYDQDEERSAKERHPDRQYTIAVVPKREGLDYFEAAKDGAFEAAKELGVNVLFRGPETADADAQIRVIEELIEQDIDLLAVSSNDPKKLLPVLKRASDNNIAVITWDSDTDEEGRAFFINMVDPETLGRHLMDTLAWSTGERGKFAIMTGSLSAANLNEWMHWIKVQQQEYYPNMELVEIAANNDSYEEAYASAVRLLESHPDLAGIIGNSSVGPPSAAKAVKEAGKQGEVKVVGLSTPNLMRDALHDGTVQVITLWSPKRLGYLTVALGKNLLDGTLPYDGQFVNKVGNVRVKGDMVIMGEPLDFTKDNVDQYDF</sequence>
<evidence type="ECO:0000259" key="3">
    <source>
        <dbReference type="Pfam" id="PF13407"/>
    </source>
</evidence>
<dbReference type="InterPro" id="IPR050555">
    <property type="entry name" value="Bact_Solute-Bind_Prot2"/>
</dbReference>
<feature type="chain" id="PRO_5046300660" evidence="2">
    <location>
        <begin position="20"/>
        <end position="344"/>
    </location>
</feature>
<keyword evidence="4" id="KW-0449">Lipoprotein</keyword>
<gene>
    <name evidence="4" type="primary">txxe-8-rhaS</name>
    <name evidence="4" type="ORF">TXXE_01020</name>
</gene>
<name>A0ABM8UZJ0_THEXY</name>
<keyword evidence="2" id="KW-0732">Signal</keyword>
<dbReference type="PROSITE" id="PS51257">
    <property type="entry name" value="PROKAR_LIPOPROTEIN"/>
    <property type="match status" value="1"/>
</dbReference>
<dbReference type="CDD" id="cd06302">
    <property type="entry name" value="PBP1_LsrB_Quorum_Sensing-like"/>
    <property type="match status" value="1"/>
</dbReference>
<dbReference type="Gene3D" id="3.40.50.2300">
    <property type="match status" value="2"/>
</dbReference>
<dbReference type="RefSeq" id="WP_015255798.1">
    <property type="nucleotide sequence ID" value="NZ_CAJRAY010000005.1"/>
</dbReference>
<dbReference type="SUPFAM" id="SSF53822">
    <property type="entry name" value="Periplasmic binding protein-like I"/>
    <property type="match status" value="1"/>
</dbReference>
<dbReference type="InterPro" id="IPR028082">
    <property type="entry name" value="Peripla_BP_I"/>
</dbReference>
<evidence type="ECO:0000313" key="5">
    <source>
        <dbReference type="Proteomes" id="UP000681526"/>
    </source>
</evidence>
<evidence type="ECO:0000256" key="1">
    <source>
        <dbReference type="ARBA" id="ARBA00004196"/>
    </source>
</evidence>
<comment type="subcellular location">
    <subcellularLocation>
        <location evidence="1">Cell envelope</location>
    </subcellularLocation>
</comment>
<dbReference type="Pfam" id="PF13407">
    <property type="entry name" value="Peripla_BP_4"/>
    <property type="match status" value="1"/>
</dbReference>
<proteinExistence type="predicted"/>
<dbReference type="InterPro" id="IPR025997">
    <property type="entry name" value="SBP_2_dom"/>
</dbReference>
<reference evidence="4 5" key="1">
    <citation type="submission" date="2021-04" db="EMBL/GenBank/DDBJ databases">
        <authorList>
            <person name="Rakotoarivonina H."/>
        </authorList>
    </citation>
    <scope>NUCLEOTIDE SEQUENCE [LARGE SCALE GENOMIC DNA]</scope>
    <source>
        <strain evidence="4 5">XE</strain>
    </source>
</reference>
<protein>
    <submittedName>
        <fullName evidence="4">Secreted solute-binding lipoprotein, Rhamnose binding protein</fullName>
    </submittedName>
</protein>
<dbReference type="Proteomes" id="UP000681526">
    <property type="component" value="Unassembled WGS sequence"/>
</dbReference>
<keyword evidence="5" id="KW-1185">Reference proteome</keyword>
<comment type="caution">
    <text evidence="4">The sequence shown here is derived from an EMBL/GenBank/DDBJ whole genome shotgun (WGS) entry which is preliminary data.</text>
</comment>
<evidence type="ECO:0000313" key="4">
    <source>
        <dbReference type="EMBL" id="CAG5076996.1"/>
    </source>
</evidence>
<dbReference type="PANTHER" id="PTHR30036">
    <property type="entry name" value="D-XYLOSE-BINDING PERIPLASMIC PROTEIN"/>
    <property type="match status" value="1"/>
</dbReference>
<feature type="domain" description="Periplasmic binding protein" evidence="3">
    <location>
        <begin position="49"/>
        <end position="305"/>
    </location>
</feature>
<feature type="signal peptide" evidence="2">
    <location>
        <begin position="1"/>
        <end position="19"/>
    </location>
</feature>
<evidence type="ECO:0000256" key="2">
    <source>
        <dbReference type="SAM" id="SignalP"/>
    </source>
</evidence>
<organism evidence="4 5">
    <name type="scientific">Thermobacillus xylanilyticus</name>
    <dbReference type="NCBI Taxonomy" id="76633"/>
    <lineage>
        <taxon>Bacteria</taxon>
        <taxon>Bacillati</taxon>
        <taxon>Bacillota</taxon>
        <taxon>Bacilli</taxon>
        <taxon>Bacillales</taxon>
        <taxon>Paenibacillaceae</taxon>
        <taxon>Thermobacillus</taxon>
    </lineage>
</organism>
<dbReference type="EMBL" id="CAJRAY010000005">
    <property type="protein sequence ID" value="CAG5076996.1"/>
    <property type="molecule type" value="Genomic_DNA"/>
</dbReference>
<dbReference type="PANTHER" id="PTHR30036:SF8">
    <property type="entry name" value="ABC-TYPE SUGAR TRANSPORT SYSTEM PERIPLASMIC COMPONENT-LIKE PROTEIN"/>
    <property type="match status" value="1"/>
</dbReference>
<accession>A0ABM8UZJ0</accession>